<dbReference type="SUPFAM" id="SSF56672">
    <property type="entry name" value="DNA/RNA polymerases"/>
    <property type="match status" value="1"/>
</dbReference>
<keyword evidence="2" id="KW-0808">Transferase</keyword>
<name>A0ABD2WVN9_9HYME</name>
<evidence type="ECO:0000256" key="9">
    <source>
        <dbReference type="SAM" id="MobiDB-lite"/>
    </source>
</evidence>
<dbReference type="EC" id="2.7.7.49" evidence="1"/>
<feature type="domain" description="Integrase catalytic" evidence="11">
    <location>
        <begin position="411"/>
        <end position="569"/>
    </location>
</feature>
<dbReference type="GO" id="GO:0016787">
    <property type="term" value="F:hydrolase activity"/>
    <property type="evidence" value="ECO:0007669"/>
    <property type="project" value="UniProtKB-KW"/>
</dbReference>
<dbReference type="InterPro" id="IPR050951">
    <property type="entry name" value="Retrovirus_Pol_polyprotein"/>
</dbReference>
<keyword evidence="13" id="KW-1185">Reference proteome</keyword>
<evidence type="ECO:0000256" key="1">
    <source>
        <dbReference type="ARBA" id="ARBA00012493"/>
    </source>
</evidence>
<dbReference type="Pfam" id="PF17917">
    <property type="entry name" value="RT_RNaseH"/>
    <property type="match status" value="1"/>
</dbReference>
<dbReference type="EMBL" id="JBJJXI010000067">
    <property type="protein sequence ID" value="KAL3397164.1"/>
    <property type="molecule type" value="Genomic_DNA"/>
</dbReference>
<organism evidence="12 13">
    <name type="scientific">Trichogramma kaykai</name>
    <dbReference type="NCBI Taxonomy" id="54128"/>
    <lineage>
        <taxon>Eukaryota</taxon>
        <taxon>Metazoa</taxon>
        <taxon>Ecdysozoa</taxon>
        <taxon>Arthropoda</taxon>
        <taxon>Hexapoda</taxon>
        <taxon>Insecta</taxon>
        <taxon>Pterygota</taxon>
        <taxon>Neoptera</taxon>
        <taxon>Endopterygota</taxon>
        <taxon>Hymenoptera</taxon>
        <taxon>Apocrita</taxon>
        <taxon>Proctotrupomorpha</taxon>
        <taxon>Chalcidoidea</taxon>
        <taxon>Trichogrammatidae</taxon>
        <taxon>Trichogramma</taxon>
    </lineage>
</organism>
<evidence type="ECO:0000256" key="3">
    <source>
        <dbReference type="ARBA" id="ARBA00022695"/>
    </source>
</evidence>
<dbReference type="PROSITE" id="PS50994">
    <property type="entry name" value="INTEGRASE"/>
    <property type="match status" value="1"/>
</dbReference>
<dbReference type="PROSITE" id="PS50878">
    <property type="entry name" value="RT_POL"/>
    <property type="match status" value="1"/>
</dbReference>
<dbReference type="Pfam" id="PF00078">
    <property type="entry name" value="RVT_1"/>
    <property type="match status" value="1"/>
</dbReference>
<dbReference type="GO" id="GO:0004519">
    <property type="term" value="F:endonuclease activity"/>
    <property type="evidence" value="ECO:0007669"/>
    <property type="project" value="UniProtKB-KW"/>
</dbReference>
<feature type="compositionally biased region" description="Basic and acidic residues" evidence="9">
    <location>
        <begin position="745"/>
        <end position="755"/>
    </location>
</feature>
<evidence type="ECO:0000256" key="8">
    <source>
        <dbReference type="SAM" id="Coils"/>
    </source>
</evidence>
<dbReference type="SUPFAM" id="SSF53098">
    <property type="entry name" value="Ribonuclease H-like"/>
    <property type="match status" value="1"/>
</dbReference>
<dbReference type="InterPro" id="IPR041373">
    <property type="entry name" value="RT_RNaseH"/>
</dbReference>
<dbReference type="InterPro" id="IPR036397">
    <property type="entry name" value="RNaseH_sf"/>
</dbReference>
<sequence>MEPVAFAYIDDIIIATATYAEHLRWLEHVLKRINQAGLTINRDKSFFCCSEVKYLGVIVDRNGFRPDPDKIAPVTEMTAPKTLKQLRRFLGIASWYRKFLENFATIADPLNKLLKKNTKYIWGEEQQAAFERIKALIASAPMLSRPSFEHEFVVQTDSSDSGLGAVLTQTIDGEEKVLCFASRTLNKAERNYSVTERECLAVLWAVRKFRPYVEGYRFRVITDHSSLRWLHNLRNPTGKLSRWSLELQQFDYIVEHRKGANNVVPDALSRLHEDESDEAQIASITIDEKVEDNWYKKLLTKVKADPSKYPYHKAVGSTLYHYRPDPFIDDVTDDQDAWKLIVPREKRQQVLFECHEEPISGHLGRHKTYERLAMRYYWPSAHRDVTKYVHECQICQQCKVQHPAGRMGRRPITRPWCVVAGDTMGPFPRSAQGNEYIIIFMDLFTRWIEAIPVRKANARKVRKHLLERVFLRFGAPEIFHSDNGTEYKNNLVDELLTERGVIHSTIPIYTANANPVERVNRTYKTMMISYIEENHKTWDEHIYELTFAFNTAVHDSTGVSPAFLNLGRNPEIGHSVRRKEAEAALIAEEDEARIAWAIRMENLSGIRDKATENSQRAQERQAQYYNKKRRDVAFKVNDTVLRRNRILSSGAKGIAAKLGRKFRGPCKISKVLGSNVYQLIGEKGELVEKVTASDLKPYYGKSSTAVNDERKSAANDVTSDKLSMNSNTVDGERATKAYNKKKSKNTLENKSEEARLSACAPRLTRAQAKKLEERTKNMTQINQIAGLSVKDEWCLLEKRILKAERMRIELIHTDKDTDEWLRDFVERRGEEGQKLAGDFPERYQDLRETQEEAEKYFCDLQTRRQQHEEALVERNRAEAELRAYQAETWQKSQEIARRFHEATQKLKRCTVGGPKQKNEQVPEKKKTCPVCGILYVARSRDCPAVAFHKVQRNGGH</sequence>
<dbReference type="GO" id="GO:0042575">
    <property type="term" value="C:DNA polymerase complex"/>
    <property type="evidence" value="ECO:0007669"/>
    <property type="project" value="UniProtKB-ARBA"/>
</dbReference>
<comment type="caution">
    <text evidence="12">The sequence shown here is derived from an EMBL/GenBank/DDBJ whole genome shotgun (WGS) entry which is preliminary data.</text>
</comment>
<evidence type="ECO:0000259" key="11">
    <source>
        <dbReference type="PROSITE" id="PS50994"/>
    </source>
</evidence>
<feature type="region of interest" description="Disordered" evidence="9">
    <location>
        <begin position="700"/>
        <end position="756"/>
    </location>
</feature>
<dbReference type="Proteomes" id="UP001627154">
    <property type="component" value="Unassembled WGS sequence"/>
</dbReference>
<dbReference type="Gene3D" id="1.10.340.70">
    <property type="match status" value="1"/>
</dbReference>
<evidence type="ECO:0000313" key="13">
    <source>
        <dbReference type="Proteomes" id="UP001627154"/>
    </source>
</evidence>
<dbReference type="CDD" id="cd09274">
    <property type="entry name" value="RNase_HI_RT_Ty3"/>
    <property type="match status" value="1"/>
</dbReference>
<dbReference type="Gene3D" id="3.30.70.270">
    <property type="match status" value="2"/>
</dbReference>
<keyword evidence="7" id="KW-0695">RNA-directed DNA polymerase</keyword>
<dbReference type="InterPro" id="IPR043128">
    <property type="entry name" value="Rev_trsase/Diguanyl_cyclase"/>
</dbReference>
<accession>A0ABD2WVN9</accession>
<keyword evidence="8" id="KW-0175">Coiled coil</keyword>
<dbReference type="InterPro" id="IPR001584">
    <property type="entry name" value="Integrase_cat-core"/>
</dbReference>
<dbReference type="PANTHER" id="PTHR37984">
    <property type="entry name" value="PROTEIN CBG26694"/>
    <property type="match status" value="1"/>
</dbReference>
<evidence type="ECO:0000259" key="10">
    <source>
        <dbReference type="PROSITE" id="PS50878"/>
    </source>
</evidence>
<evidence type="ECO:0000256" key="6">
    <source>
        <dbReference type="ARBA" id="ARBA00022801"/>
    </source>
</evidence>
<keyword evidence="3" id="KW-0548">Nucleotidyltransferase</keyword>
<dbReference type="FunFam" id="3.10.20.370:FF:000001">
    <property type="entry name" value="Retrovirus-related Pol polyprotein from transposon 17.6-like protein"/>
    <property type="match status" value="1"/>
</dbReference>
<dbReference type="Gene3D" id="3.10.20.370">
    <property type="match status" value="1"/>
</dbReference>
<dbReference type="FunFam" id="1.10.340.70:FF:000001">
    <property type="entry name" value="Retrovirus-related Pol polyprotein from transposon gypsy-like Protein"/>
    <property type="match status" value="1"/>
</dbReference>
<dbReference type="Gene3D" id="3.30.420.10">
    <property type="entry name" value="Ribonuclease H-like superfamily/Ribonuclease H"/>
    <property type="match status" value="1"/>
</dbReference>
<evidence type="ECO:0000256" key="2">
    <source>
        <dbReference type="ARBA" id="ARBA00022679"/>
    </source>
</evidence>
<dbReference type="InterPro" id="IPR043502">
    <property type="entry name" value="DNA/RNA_pol_sf"/>
</dbReference>
<dbReference type="InterPro" id="IPR041588">
    <property type="entry name" value="Integrase_H2C2"/>
</dbReference>
<feature type="coiled-coil region" evidence="8">
    <location>
        <begin position="860"/>
        <end position="887"/>
    </location>
</feature>
<evidence type="ECO:0000256" key="5">
    <source>
        <dbReference type="ARBA" id="ARBA00022759"/>
    </source>
</evidence>
<proteinExistence type="predicted"/>
<evidence type="ECO:0000256" key="4">
    <source>
        <dbReference type="ARBA" id="ARBA00022722"/>
    </source>
</evidence>
<dbReference type="FunFam" id="3.30.70.270:FF:000020">
    <property type="entry name" value="Transposon Tf2-6 polyprotein-like Protein"/>
    <property type="match status" value="1"/>
</dbReference>
<keyword evidence="6" id="KW-0378">Hydrolase</keyword>
<dbReference type="Pfam" id="PF00665">
    <property type="entry name" value="rve"/>
    <property type="match status" value="1"/>
</dbReference>
<feature type="domain" description="Reverse transcriptase" evidence="10">
    <location>
        <begin position="1"/>
        <end position="59"/>
    </location>
</feature>
<evidence type="ECO:0000313" key="12">
    <source>
        <dbReference type="EMBL" id="KAL3397164.1"/>
    </source>
</evidence>
<feature type="compositionally biased region" description="Polar residues" evidence="9">
    <location>
        <begin position="715"/>
        <end position="729"/>
    </location>
</feature>
<keyword evidence="4" id="KW-0540">Nuclease</keyword>
<protein>
    <recommendedName>
        <fullName evidence="1">RNA-directed DNA polymerase</fullName>
        <ecNumber evidence="1">2.7.7.49</ecNumber>
    </recommendedName>
</protein>
<dbReference type="PANTHER" id="PTHR37984:SF5">
    <property type="entry name" value="PROTEIN NYNRIN-LIKE"/>
    <property type="match status" value="1"/>
</dbReference>
<dbReference type="Pfam" id="PF17921">
    <property type="entry name" value="Integrase_H2C2"/>
    <property type="match status" value="1"/>
</dbReference>
<reference evidence="12 13" key="1">
    <citation type="journal article" date="2024" name="bioRxiv">
        <title>A reference genome for Trichogramma kaykai: A tiny desert-dwelling parasitoid wasp with competing sex-ratio distorters.</title>
        <authorList>
            <person name="Culotta J."/>
            <person name="Lindsey A.R."/>
        </authorList>
    </citation>
    <scope>NUCLEOTIDE SEQUENCE [LARGE SCALE GENOMIC DNA]</scope>
    <source>
        <strain evidence="12 13">KSX58</strain>
    </source>
</reference>
<keyword evidence="5" id="KW-0255">Endonuclease</keyword>
<dbReference type="InterPro" id="IPR000477">
    <property type="entry name" value="RT_dom"/>
</dbReference>
<gene>
    <name evidence="12" type="ORF">TKK_009188</name>
</gene>
<dbReference type="AlphaFoldDB" id="A0ABD2WVN9"/>
<evidence type="ECO:0000256" key="7">
    <source>
        <dbReference type="ARBA" id="ARBA00022918"/>
    </source>
</evidence>
<dbReference type="GO" id="GO:0003964">
    <property type="term" value="F:RNA-directed DNA polymerase activity"/>
    <property type="evidence" value="ECO:0007669"/>
    <property type="project" value="UniProtKB-KW"/>
</dbReference>
<dbReference type="InterPro" id="IPR012337">
    <property type="entry name" value="RNaseH-like_sf"/>
</dbReference>